<dbReference type="GO" id="GO:0005829">
    <property type="term" value="C:cytosol"/>
    <property type="evidence" value="ECO:0007669"/>
    <property type="project" value="TreeGrafter"/>
</dbReference>
<dbReference type="Gene3D" id="3.20.70.20">
    <property type="match status" value="1"/>
</dbReference>
<feature type="modified residue" description="Glycine radical" evidence="3">
    <location>
        <position position="783"/>
    </location>
</feature>
<dbReference type="InterPro" id="IPR001150">
    <property type="entry name" value="Gly_radical"/>
</dbReference>
<evidence type="ECO:0000259" key="4">
    <source>
        <dbReference type="PROSITE" id="PS51149"/>
    </source>
</evidence>
<evidence type="ECO:0000256" key="3">
    <source>
        <dbReference type="PROSITE-ProRule" id="PRU00493"/>
    </source>
</evidence>
<evidence type="ECO:0000313" key="6">
    <source>
        <dbReference type="EMBL" id="MPW26690.1"/>
    </source>
</evidence>
<dbReference type="Proteomes" id="UP000440004">
    <property type="component" value="Unassembled WGS sequence"/>
</dbReference>
<dbReference type="PANTHER" id="PTHR43641">
    <property type="entry name" value="FORMATE ACETYLTRANSFERASE 3-RELATED"/>
    <property type="match status" value="1"/>
</dbReference>
<dbReference type="InterPro" id="IPR051215">
    <property type="entry name" value="GRE"/>
</dbReference>
<accession>A0A6A7KAZ1</accession>
<dbReference type="AlphaFoldDB" id="A0A6A7KAZ1"/>
<dbReference type="RefSeq" id="WP_152805462.1">
    <property type="nucleotide sequence ID" value="NZ_WHNX01000024.1"/>
</dbReference>
<evidence type="ECO:0000256" key="1">
    <source>
        <dbReference type="ARBA" id="ARBA00022818"/>
    </source>
</evidence>
<sequence length="807" mass="90031">MYTLKPISNRVKKMRNKYRETQPEICIARYKLITEFYMENPDITGSMKRAKNFKNICENIPVRIDEDEVIVGAQSSKYRACALYPENAIDWLIDEVESRYISTRDIDPYILSEEDREYILSTGDFWMKECMSAKTDAYIPDGYFKHCGNGITFFGPKGQSASPVGHFCANYKNAINKGFGAIKAEADSYIKDMEDNGIFGETIDKYNFYRSISIVSEGMIILTKRYAQLAQNQAKTTTDPKRKKELEAMADSLNWVMDNPCRSFQDTIQTLFMYQTCMCLDACMHGISFGRVDQYLIDYYEADIANGTITPEQGQELMDLFYLKVAEMNKPWSYGATQSNPGYTSGQLMTMGGIKEDGTDASNAVTYMMLQASGRLLLHDPPQALRIHKDTPAELWEAALETTKIAGGVPTFENDDLIIPALMSRGLSLESARNYCLIGCVEPAGCGDEWPACGGTGTETYWNMANALWLGINNGKNPMGFFGMPPSEESCGLETGYLYEMNTFEDVLEAFKKQTEFFVKWHASSINSFEYVARQVLPLPVVSATMEGCLEKGMDVMYGGAKYNSTGIAGVGIGNVADSLAMIKHLVYDEKICTSRELYDALKSNWEGHEKLQEYIIYKAPHYGNGDKEIDKYARWASDVFANAVNSCTGPRGRFSAGLYPVTTNIIFGKLTAATPDGRFAGEPLADGISPVQQMEKNGPTGVLLSVANIDQSKYPNGTLLNMKFHPSAMKGEEGVIKLTNLIKTYFGMGGMEMQINIISSDVLTDAQENPDDYKNLIVRVAGFSAYFVELHIDGQNDLIRRTELAI</sequence>
<evidence type="ECO:0008006" key="8">
    <source>
        <dbReference type="Google" id="ProtNLM"/>
    </source>
</evidence>
<evidence type="ECO:0000259" key="5">
    <source>
        <dbReference type="PROSITE" id="PS51554"/>
    </source>
</evidence>
<keyword evidence="7" id="KW-1185">Reference proteome</keyword>
<dbReference type="SUPFAM" id="SSF51998">
    <property type="entry name" value="PFL-like glycyl radical enzymes"/>
    <property type="match status" value="1"/>
</dbReference>
<dbReference type="InterPro" id="IPR004184">
    <property type="entry name" value="PFL_dom"/>
</dbReference>
<name>A0A6A7KAZ1_9FIRM</name>
<dbReference type="PROSITE" id="PS51149">
    <property type="entry name" value="GLY_RADICAL_2"/>
    <property type="match status" value="1"/>
</dbReference>
<dbReference type="Pfam" id="PF02901">
    <property type="entry name" value="PFL-like"/>
    <property type="match status" value="1"/>
</dbReference>
<protein>
    <recommendedName>
        <fullName evidence="8">Formate C-acetyltransferase</fullName>
    </recommendedName>
</protein>
<proteinExistence type="predicted"/>
<keyword evidence="1 3" id="KW-0556">Organic radical</keyword>
<keyword evidence="2" id="KW-0456">Lyase</keyword>
<dbReference type="Pfam" id="PF01228">
    <property type="entry name" value="Gly_radical"/>
    <property type="match status" value="1"/>
</dbReference>
<reference evidence="6 7" key="1">
    <citation type="submission" date="2019-10" db="EMBL/GenBank/DDBJ databases">
        <title>Alkalibaculum tamaniensis sp.nov., a new alkaliphilic acetogen, isolated on methoxylated aromatics from a mud volcano.</title>
        <authorList>
            <person name="Khomyakova M.A."/>
            <person name="Merkel A.Y."/>
            <person name="Bonch-Osmolovskaya E.A."/>
            <person name="Slobodkin A.I."/>
        </authorList>
    </citation>
    <scope>NUCLEOTIDE SEQUENCE [LARGE SCALE GENOMIC DNA]</scope>
    <source>
        <strain evidence="6 7">M08DMB</strain>
    </source>
</reference>
<dbReference type="PROSITE" id="PS51554">
    <property type="entry name" value="PFL"/>
    <property type="match status" value="1"/>
</dbReference>
<dbReference type="EMBL" id="WHNX01000024">
    <property type="protein sequence ID" value="MPW26690.1"/>
    <property type="molecule type" value="Genomic_DNA"/>
</dbReference>
<evidence type="ECO:0000256" key="2">
    <source>
        <dbReference type="ARBA" id="ARBA00023239"/>
    </source>
</evidence>
<feature type="domain" description="PFL" evidence="5">
    <location>
        <begin position="9"/>
        <end position="680"/>
    </location>
</feature>
<dbReference type="PANTHER" id="PTHR43641:SF2">
    <property type="entry name" value="DEHYDRATASE YBIW-RELATED"/>
    <property type="match status" value="1"/>
</dbReference>
<organism evidence="6 7">
    <name type="scientific">Alkalibaculum sporogenes</name>
    <dbReference type="NCBI Taxonomy" id="2655001"/>
    <lineage>
        <taxon>Bacteria</taxon>
        <taxon>Bacillati</taxon>
        <taxon>Bacillota</taxon>
        <taxon>Clostridia</taxon>
        <taxon>Eubacteriales</taxon>
        <taxon>Eubacteriaceae</taxon>
        <taxon>Alkalibaculum</taxon>
    </lineage>
</organism>
<dbReference type="GO" id="GO:0016829">
    <property type="term" value="F:lyase activity"/>
    <property type="evidence" value="ECO:0007669"/>
    <property type="project" value="UniProtKB-KW"/>
</dbReference>
<comment type="caution">
    <text evidence="6">The sequence shown here is derived from an EMBL/GenBank/DDBJ whole genome shotgun (WGS) entry which is preliminary data.</text>
</comment>
<gene>
    <name evidence="6" type="ORF">GC105_12910</name>
</gene>
<evidence type="ECO:0000313" key="7">
    <source>
        <dbReference type="Proteomes" id="UP000440004"/>
    </source>
</evidence>
<feature type="domain" description="Glycine radical" evidence="4">
    <location>
        <begin position="687"/>
        <end position="807"/>
    </location>
</feature>